<feature type="region of interest" description="Disordered" evidence="1">
    <location>
        <begin position="57"/>
        <end position="87"/>
    </location>
</feature>
<protein>
    <submittedName>
        <fullName evidence="2">Uncharacterized protein</fullName>
    </submittedName>
</protein>
<feature type="region of interest" description="Disordered" evidence="1">
    <location>
        <begin position="135"/>
        <end position="154"/>
    </location>
</feature>
<gene>
    <name evidence="2" type="ORF">BamMEX5DRAFT_5055</name>
</gene>
<feature type="compositionally biased region" description="Basic and acidic residues" evidence="1">
    <location>
        <begin position="64"/>
        <end position="87"/>
    </location>
</feature>
<proteinExistence type="predicted"/>
<accession>B1TB89</accession>
<dbReference type="EMBL" id="ABLK01000213">
    <property type="protein sequence ID" value="EDT39162.1"/>
    <property type="molecule type" value="Genomic_DNA"/>
</dbReference>
<reference evidence="2 3" key="1">
    <citation type="submission" date="2008-03" db="EMBL/GenBank/DDBJ databases">
        <title>Sequencing of the draft genome and assembly of Burkholderia ambifaria MEX-5.</title>
        <authorList>
            <consortium name="US DOE Joint Genome Institute (JGI-PGF)"/>
            <person name="Copeland A."/>
            <person name="Lucas S."/>
            <person name="Lapidus A."/>
            <person name="Glavina del Rio T."/>
            <person name="Dalin E."/>
            <person name="Tice H."/>
            <person name="Bruce D."/>
            <person name="Goodwin L."/>
            <person name="Pitluck S."/>
            <person name="Larimer F."/>
            <person name="Land M.L."/>
            <person name="Hauser L."/>
            <person name="Tiedje J."/>
            <person name="Richardson P."/>
        </authorList>
    </citation>
    <scope>NUCLEOTIDE SEQUENCE [LARGE SCALE GENOMIC DNA]</scope>
    <source>
        <strain evidence="2 3">MEX-5</strain>
    </source>
</reference>
<feature type="compositionally biased region" description="Basic and acidic residues" evidence="1">
    <location>
        <begin position="1"/>
        <end position="11"/>
    </location>
</feature>
<sequence>MRRAEFGERLRPTGGAHGQPVLERLPADARRTGEVRERGLVVEGLERVDIRLPQHRQRRRAFRRRDDDVRARPDDSGTRRRPFGDDHMRIGAANTERAERRASRARAARPRDRLRIDREWRIVERNARTQLAEVRGRRDHAMPERETQLDQAGEAGGGIQVAELRFQRAEMTGALRARLREDLIERACLDRVAERRAGSVRFDQIDVVERCPAAAIRGGNHVGLPLRARRGETHLVAAVIIERGALDHGPDRVLVREGLRERLQDHRARAVATHRSRCVAVERAAEAVPRADHVFREDIARLLRQRDRHAADDRHLAIAVQQRQTRVVQRHQRAGTAGLHVDGRPVHVEEISDPGGEEILVVQHQQLQLAVLLADRRIGQQMLDQILAQARGGEHPDVAPGAIRRAGILQCLPHDLHQHAVLRIQQGRLRGRQVEEPRIELLDARQHAAAGDVACPIRLAQLRQLRRHLVRRERRQAVLARHQQGPQRVDVAGAGHPRAHPDDRDIGRTRVRHAGCARVHVTHVTVQARHVRSVPGGNRRASRPSRVRTGRQCRSPSPRRDP</sequence>
<dbReference type="Proteomes" id="UP000004814">
    <property type="component" value="Unassembled WGS sequence"/>
</dbReference>
<feature type="region of interest" description="Disordered" evidence="1">
    <location>
        <begin position="1"/>
        <end position="20"/>
    </location>
</feature>
<feature type="compositionally biased region" description="Basic and acidic residues" evidence="1">
    <location>
        <begin position="135"/>
        <end position="148"/>
    </location>
</feature>
<organism evidence="2 3">
    <name type="scientific">Burkholderia ambifaria MEX-5</name>
    <dbReference type="NCBI Taxonomy" id="396597"/>
    <lineage>
        <taxon>Bacteria</taxon>
        <taxon>Pseudomonadati</taxon>
        <taxon>Pseudomonadota</taxon>
        <taxon>Betaproteobacteria</taxon>
        <taxon>Burkholderiales</taxon>
        <taxon>Burkholderiaceae</taxon>
        <taxon>Burkholderia</taxon>
        <taxon>Burkholderia cepacia complex</taxon>
    </lineage>
</organism>
<feature type="region of interest" description="Disordered" evidence="1">
    <location>
        <begin position="527"/>
        <end position="562"/>
    </location>
</feature>
<dbReference type="AlphaFoldDB" id="B1TB89"/>
<evidence type="ECO:0000313" key="2">
    <source>
        <dbReference type="EMBL" id="EDT39162.1"/>
    </source>
</evidence>
<dbReference type="AntiFam" id="ANF00248">
    <property type="entry name" value="Shadow ORF (opposite ppsD)"/>
</dbReference>
<evidence type="ECO:0000256" key="1">
    <source>
        <dbReference type="SAM" id="MobiDB-lite"/>
    </source>
</evidence>
<name>B1TB89_9BURK</name>
<evidence type="ECO:0000313" key="3">
    <source>
        <dbReference type="Proteomes" id="UP000004814"/>
    </source>
</evidence>
<comment type="caution">
    <text evidence="2">The sequence shown here is derived from an EMBL/GenBank/DDBJ whole genome shotgun (WGS) entry which is preliminary data.</text>
</comment>
<feature type="compositionally biased region" description="Basic residues" evidence="1">
    <location>
        <begin position="540"/>
        <end position="551"/>
    </location>
</feature>
<feature type="region of interest" description="Disordered" evidence="1">
    <location>
        <begin position="479"/>
        <end position="506"/>
    </location>
</feature>